<evidence type="ECO:0000313" key="3">
    <source>
        <dbReference type="Proteomes" id="UP001050691"/>
    </source>
</evidence>
<dbReference type="SUPFAM" id="SSF48452">
    <property type="entry name" value="TPR-like"/>
    <property type="match status" value="1"/>
</dbReference>
<feature type="compositionally biased region" description="Low complexity" evidence="1">
    <location>
        <begin position="140"/>
        <end position="153"/>
    </location>
</feature>
<evidence type="ECO:0000256" key="1">
    <source>
        <dbReference type="SAM" id="MobiDB-lite"/>
    </source>
</evidence>
<dbReference type="PANTHER" id="PTHR31859">
    <property type="entry name" value="TETRATRICOPEPTIDE REPEAT PROTEIN 39 FAMILY MEMBER"/>
    <property type="match status" value="1"/>
</dbReference>
<proteinExistence type="predicted"/>
<organism evidence="2 3">
    <name type="scientific">Clathrus columnatus</name>
    <dbReference type="NCBI Taxonomy" id="1419009"/>
    <lineage>
        <taxon>Eukaryota</taxon>
        <taxon>Fungi</taxon>
        <taxon>Dikarya</taxon>
        <taxon>Basidiomycota</taxon>
        <taxon>Agaricomycotina</taxon>
        <taxon>Agaricomycetes</taxon>
        <taxon>Phallomycetidae</taxon>
        <taxon>Phallales</taxon>
        <taxon>Clathraceae</taxon>
        <taxon>Clathrus</taxon>
    </lineage>
</organism>
<keyword evidence="3" id="KW-1185">Reference proteome</keyword>
<sequence>MSTPVASRSDNIVHANIGFDHVFSNDLEAAKEQFASGDSAPHLMGLGCIVFLQAALGMEVDLINEANRLLTLTEAKARKEYKSAKTAVQTRRFPPGLDFEVLQADSMLLLGLVQALSAHSKFTKIYNTAFPDGVNNYATPSSSPGPSRKPSNSDINRSMSLPPLPISVSTPTLVPLPTRVGFFSRWNSSSKVPSVSSTPTPMEPDGPIEELIIAGAAFGYGLFNLVISLLPPKIRGVVGFLGFKSDRQLALRALAVAATKNDAHAVFAGLTLMTYHGAVLLLSGYQADEAHIFRQYKAIVNKLQNKYPLGSLWILNNAKILSLSGDSDGAIAILKAGLSPQRSHNFRQADALVNNVILRKEVHLIYSFILQLVFELAWTLFSQRKYEEAAQMFLKMTEINTWSHATYYYLAAGCLISIGDHKKGQELLDQVPCLMEKRKLAGRELPTEILIKNRIAFYKAKQLRRKGLENQYAQCIHLSIAEVWNVHHRISAETAEAHIRTWISVSPQMTIEGSHIHFPSLSSKEPYDLDTADELALRSLLLGVVHKSLNRFNEARTFLMDVVQQNVESKWYKVLALFEMAVIRLRETDYNTGEKSVVNDSHKDLWDSALKDAVDLLNRAAEISATTEVSSRIESRISMLRDEIALKRQRVFGI</sequence>
<comment type="caution">
    <text evidence="2">The sequence shown here is derived from an EMBL/GenBank/DDBJ whole genome shotgun (WGS) entry which is preliminary data.</text>
</comment>
<reference evidence="2" key="1">
    <citation type="submission" date="2021-10" db="EMBL/GenBank/DDBJ databases">
        <title>De novo Genome Assembly of Clathrus columnatus (Basidiomycota, Fungi) Using Illumina and Nanopore Sequence Data.</title>
        <authorList>
            <person name="Ogiso-Tanaka E."/>
            <person name="Itagaki H."/>
            <person name="Hosoya T."/>
            <person name="Hosaka K."/>
        </authorList>
    </citation>
    <scope>NUCLEOTIDE SEQUENCE</scope>
    <source>
        <strain evidence="2">MO-923</strain>
    </source>
</reference>
<dbReference type="Proteomes" id="UP001050691">
    <property type="component" value="Unassembled WGS sequence"/>
</dbReference>
<evidence type="ECO:0008006" key="4">
    <source>
        <dbReference type="Google" id="ProtNLM"/>
    </source>
</evidence>
<feature type="region of interest" description="Disordered" evidence="1">
    <location>
        <begin position="136"/>
        <end position="156"/>
    </location>
</feature>
<name>A0AAV5AFV3_9AGAM</name>
<accession>A0AAV5AFV3</accession>
<dbReference type="InterPro" id="IPR011990">
    <property type="entry name" value="TPR-like_helical_dom_sf"/>
</dbReference>
<dbReference type="GO" id="GO:0005741">
    <property type="term" value="C:mitochondrial outer membrane"/>
    <property type="evidence" value="ECO:0007669"/>
    <property type="project" value="TreeGrafter"/>
</dbReference>
<dbReference type="PANTHER" id="PTHR31859:SF1">
    <property type="entry name" value="TETRATRICOPEPTIDE REPEAT PROTEIN 39C"/>
    <property type="match status" value="1"/>
</dbReference>
<dbReference type="Gene3D" id="1.25.40.10">
    <property type="entry name" value="Tetratricopeptide repeat domain"/>
    <property type="match status" value="1"/>
</dbReference>
<dbReference type="GO" id="GO:0005634">
    <property type="term" value="C:nucleus"/>
    <property type="evidence" value="ECO:0007669"/>
    <property type="project" value="TreeGrafter"/>
</dbReference>
<dbReference type="InterPro" id="IPR019412">
    <property type="entry name" value="IML2/TPR_39"/>
</dbReference>
<dbReference type="GO" id="GO:0005829">
    <property type="term" value="C:cytosol"/>
    <property type="evidence" value="ECO:0007669"/>
    <property type="project" value="TreeGrafter"/>
</dbReference>
<gene>
    <name evidence="2" type="ORF">Clacol_006305</name>
</gene>
<dbReference type="Pfam" id="PF10300">
    <property type="entry name" value="Iml2-TPR_39"/>
    <property type="match status" value="2"/>
</dbReference>
<dbReference type="AlphaFoldDB" id="A0AAV5AFV3"/>
<dbReference type="EMBL" id="BPWL01000007">
    <property type="protein sequence ID" value="GJJ12064.1"/>
    <property type="molecule type" value="Genomic_DNA"/>
</dbReference>
<protein>
    <recommendedName>
        <fullName evidence="4">Tetratricopeptide repeat protein 39C</fullName>
    </recommendedName>
</protein>
<evidence type="ECO:0000313" key="2">
    <source>
        <dbReference type="EMBL" id="GJJ12064.1"/>
    </source>
</evidence>